<evidence type="ECO:0000313" key="3">
    <source>
        <dbReference type="Proteomes" id="UP000236546"/>
    </source>
</evidence>
<comment type="caution">
    <text evidence="2">The sequence shown here is derived from an EMBL/GenBank/DDBJ whole genome shotgun (WGS) entry which is preliminary data.</text>
</comment>
<evidence type="ECO:0008006" key="4">
    <source>
        <dbReference type="Google" id="ProtNLM"/>
    </source>
</evidence>
<dbReference type="OrthoDB" id="5418203at2759"/>
<feature type="compositionally biased region" description="Basic and acidic residues" evidence="1">
    <location>
        <begin position="152"/>
        <end position="190"/>
    </location>
</feature>
<protein>
    <recommendedName>
        <fullName evidence="4">Ubiquitin-like protein smt3</fullName>
    </recommendedName>
</protein>
<feature type="compositionally biased region" description="Acidic residues" evidence="1">
    <location>
        <begin position="40"/>
        <end position="66"/>
    </location>
</feature>
<feature type="compositionally biased region" description="Polar residues" evidence="1">
    <location>
        <begin position="103"/>
        <end position="112"/>
    </location>
</feature>
<proteinExistence type="predicted"/>
<dbReference type="EMBL" id="MTYH01000024">
    <property type="protein sequence ID" value="PNP45685.1"/>
    <property type="molecule type" value="Genomic_DNA"/>
</dbReference>
<evidence type="ECO:0000256" key="1">
    <source>
        <dbReference type="SAM" id="MobiDB-lite"/>
    </source>
</evidence>
<name>A0A2K0TJK5_9HYPO</name>
<accession>A0A2K0TJK5</accession>
<feature type="compositionally biased region" description="Basic and acidic residues" evidence="1">
    <location>
        <begin position="129"/>
        <end position="138"/>
    </location>
</feature>
<feature type="region of interest" description="Disordered" evidence="1">
    <location>
        <begin position="1"/>
        <end position="196"/>
    </location>
</feature>
<organism evidence="2 3">
    <name type="scientific">Trichoderma gamsii</name>
    <dbReference type="NCBI Taxonomy" id="398673"/>
    <lineage>
        <taxon>Eukaryota</taxon>
        <taxon>Fungi</taxon>
        <taxon>Dikarya</taxon>
        <taxon>Ascomycota</taxon>
        <taxon>Pezizomycotina</taxon>
        <taxon>Sordariomycetes</taxon>
        <taxon>Hypocreomycetidae</taxon>
        <taxon>Hypocreales</taxon>
        <taxon>Hypocreaceae</taxon>
        <taxon>Trichoderma</taxon>
    </lineage>
</organism>
<reference evidence="2 3" key="1">
    <citation type="submission" date="2017-02" db="EMBL/GenBank/DDBJ databases">
        <title>Genomes of Trichoderma spp. with biocontrol activity.</title>
        <authorList>
            <person name="Gardiner D."/>
            <person name="Kazan K."/>
            <person name="Vos C."/>
            <person name="Harvey P."/>
        </authorList>
    </citation>
    <scope>NUCLEOTIDE SEQUENCE [LARGE SCALE GENOMIC DNA]</scope>
    <source>
        <strain evidence="2 3">A5MH</strain>
    </source>
</reference>
<evidence type="ECO:0000313" key="2">
    <source>
        <dbReference type="EMBL" id="PNP45685.1"/>
    </source>
</evidence>
<dbReference type="Proteomes" id="UP000236546">
    <property type="component" value="Unassembled WGS sequence"/>
</dbReference>
<gene>
    <name evidence="2" type="ORF">TGAMA5MH_02910</name>
</gene>
<feature type="compositionally biased region" description="Polar residues" evidence="1">
    <location>
        <begin position="14"/>
        <end position="30"/>
    </location>
</feature>
<dbReference type="AlphaFoldDB" id="A0A2K0TJK5"/>
<sequence length="196" mass="20963">MASLPQKGKDDIASTISKLSIGSAKQATPSKKSKEPVADSWEDEDVSDDEAEAAAEAEDEDEDQDKDVDAGISTPSSLATPAVPPPTPASPLGYESPHEWASLASQSQSPMVTTASASATGSGSGTPARRPEKTDAVARRLIAAGLGIKAPRQTDEQRAYQRSVREQEKKKREEAKAEEERRRAETEKAKMAVWDD</sequence>